<dbReference type="EMBL" id="JBHUMR010000014">
    <property type="protein sequence ID" value="MFD2618230.1"/>
    <property type="molecule type" value="Genomic_DNA"/>
</dbReference>
<comment type="caution">
    <text evidence="1">The sequence shown here is derived from an EMBL/GenBank/DDBJ whole genome shotgun (WGS) entry which is preliminary data.</text>
</comment>
<dbReference type="Proteomes" id="UP001597458">
    <property type="component" value="Unassembled WGS sequence"/>
</dbReference>
<protein>
    <recommendedName>
        <fullName evidence="3">YrzI family small protein</fullName>
    </recommendedName>
</protein>
<gene>
    <name evidence="1" type="ORF">ACFSTF_13020</name>
</gene>
<evidence type="ECO:0008006" key="3">
    <source>
        <dbReference type="Google" id="ProtNLM"/>
    </source>
</evidence>
<keyword evidence="2" id="KW-1185">Reference proteome</keyword>
<dbReference type="RefSeq" id="WP_181406383.1">
    <property type="nucleotide sequence ID" value="NZ_JBHUMR010000014.1"/>
</dbReference>
<evidence type="ECO:0000313" key="1">
    <source>
        <dbReference type="EMBL" id="MFD2618230.1"/>
    </source>
</evidence>
<reference evidence="2" key="1">
    <citation type="journal article" date="2019" name="Int. J. Syst. Evol. Microbiol.">
        <title>The Global Catalogue of Microorganisms (GCM) 10K type strain sequencing project: providing services to taxonomists for standard genome sequencing and annotation.</title>
        <authorList>
            <consortium name="The Broad Institute Genomics Platform"/>
            <consortium name="The Broad Institute Genome Sequencing Center for Infectious Disease"/>
            <person name="Wu L."/>
            <person name="Ma J."/>
        </authorList>
    </citation>
    <scope>NUCLEOTIDE SEQUENCE [LARGE SCALE GENOMIC DNA]</scope>
    <source>
        <strain evidence="2">TISTR 2241</strain>
    </source>
</reference>
<sequence>MFKLHLFIVTLTISIKHRNAVERYQDEKRMKELKEEVLQKQLRNGFQNFY</sequence>
<organism evidence="1 2">
    <name type="scientific">Terrilactibacillus laevilacticus</name>
    <dbReference type="NCBI Taxonomy" id="1380157"/>
    <lineage>
        <taxon>Bacteria</taxon>
        <taxon>Bacillati</taxon>
        <taxon>Bacillota</taxon>
        <taxon>Bacilli</taxon>
        <taxon>Bacillales</taxon>
        <taxon>Bacillaceae</taxon>
        <taxon>Terrilactibacillus</taxon>
    </lineage>
</organism>
<name>A0ABW5PTF2_9BACI</name>
<proteinExistence type="predicted"/>
<accession>A0ABW5PTF2</accession>
<evidence type="ECO:0000313" key="2">
    <source>
        <dbReference type="Proteomes" id="UP001597458"/>
    </source>
</evidence>